<feature type="compositionally biased region" description="Basic and acidic residues" evidence="9">
    <location>
        <begin position="2143"/>
        <end position="2161"/>
    </location>
</feature>
<feature type="compositionally biased region" description="Polar residues" evidence="9">
    <location>
        <begin position="1078"/>
        <end position="1101"/>
    </location>
</feature>
<feature type="region of interest" description="Disordered" evidence="9">
    <location>
        <begin position="1253"/>
        <end position="1351"/>
    </location>
</feature>
<feature type="compositionally biased region" description="Low complexity" evidence="9">
    <location>
        <begin position="2433"/>
        <end position="2451"/>
    </location>
</feature>
<feature type="region of interest" description="Disordered" evidence="9">
    <location>
        <begin position="892"/>
        <end position="958"/>
    </location>
</feature>
<proteinExistence type="inferred from homology"/>
<feature type="compositionally biased region" description="Polar residues" evidence="9">
    <location>
        <begin position="2529"/>
        <end position="2542"/>
    </location>
</feature>
<dbReference type="GO" id="GO:0008017">
    <property type="term" value="F:microtubule binding"/>
    <property type="evidence" value="ECO:0007669"/>
    <property type="project" value="InterPro"/>
</dbReference>
<feature type="region of interest" description="Disordered" evidence="9">
    <location>
        <begin position="1163"/>
        <end position="1222"/>
    </location>
</feature>
<dbReference type="InterPro" id="IPR000225">
    <property type="entry name" value="Armadillo"/>
</dbReference>
<evidence type="ECO:0000256" key="6">
    <source>
        <dbReference type="ARBA" id="ARBA00072615"/>
    </source>
</evidence>
<dbReference type="InterPro" id="IPR016024">
    <property type="entry name" value="ARM-type_fold"/>
</dbReference>
<dbReference type="InterPro" id="IPR009234">
    <property type="entry name" value="APC_basic_dom"/>
</dbReference>
<dbReference type="Gene3D" id="1.20.5.10">
    <property type="match status" value="1"/>
</dbReference>
<feature type="compositionally biased region" description="Polar residues" evidence="9">
    <location>
        <begin position="1870"/>
        <end position="1886"/>
    </location>
</feature>
<dbReference type="GO" id="GO:0001708">
    <property type="term" value="P:cell fate specification"/>
    <property type="evidence" value="ECO:0007669"/>
    <property type="project" value="TreeGrafter"/>
</dbReference>
<evidence type="ECO:0000256" key="4">
    <source>
        <dbReference type="ARBA" id="ARBA00023054"/>
    </source>
</evidence>
<dbReference type="Pfam" id="PF05972">
    <property type="entry name" value="APC_15aa"/>
    <property type="match status" value="4"/>
</dbReference>
<feature type="compositionally biased region" description="Acidic residues" evidence="9">
    <location>
        <begin position="1538"/>
        <end position="1549"/>
    </location>
</feature>
<comment type="function">
    <text evidence="5">Tumor suppressor. Promotes rapid degradation of CTNNB1 and participates in Wnt signaling as a negative regulator. APC activity is correlated with its phosphorylation state. Activates the GEF activity of SPATA13 and ARHGEF4. Plays a role in hepatocyte growth factor (HGF)-induced cell migration. Required for MMP9 up-regulation via the JNK signaling pathway in colorectal tumor cells. Associates with both microtubules and actin filaments, components of the cytoskeleton. Plays a role in mediating the organization of F-actin into ordered bundles. Functions downstream of Rho GTPases and DIAPH1 to selectively stabilize microtubules. Acts as a mediator of ERBB2-dependent stabilization of microtubules at the cell cortex. It is required for the localization of MACF1 to the cell membrane and this localization of MACF1 is critical for its function in microtubule stabilization.</text>
</comment>
<dbReference type="GO" id="GO:0045295">
    <property type="term" value="F:gamma-catenin binding"/>
    <property type="evidence" value="ECO:0007669"/>
    <property type="project" value="TreeGrafter"/>
</dbReference>
<feature type="region of interest" description="Disordered" evidence="9">
    <location>
        <begin position="1070"/>
        <end position="1139"/>
    </location>
</feature>
<feature type="compositionally biased region" description="Basic residues" evidence="9">
    <location>
        <begin position="754"/>
        <end position="764"/>
    </location>
</feature>
<feature type="compositionally biased region" description="Polar residues" evidence="9">
    <location>
        <begin position="2231"/>
        <end position="2245"/>
    </location>
</feature>
<dbReference type="InterPro" id="IPR026818">
    <property type="entry name" value="Apc_fam"/>
</dbReference>
<feature type="compositionally biased region" description="Polar residues" evidence="9">
    <location>
        <begin position="1893"/>
        <end position="1911"/>
    </location>
</feature>
<feature type="compositionally biased region" description="Acidic residues" evidence="9">
    <location>
        <begin position="1506"/>
        <end position="1519"/>
    </location>
</feature>
<feature type="compositionally biased region" description="Basic and acidic residues" evidence="9">
    <location>
        <begin position="2492"/>
        <end position="2509"/>
    </location>
</feature>
<dbReference type="InterPro" id="IPR009240">
    <property type="entry name" value="APC_15aa_rpt"/>
</dbReference>
<dbReference type="FunFam" id="1.25.10.10:FF:000035">
    <property type="entry name" value="adenomatous polyposis coli protein 2"/>
    <property type="match status" value="1"/>
</dbReference>
<feature type="region of interest" description="Disordered" evidence="9">
    <location>
        <begin position="2124"/>
        <end position="2609"/>
    </location>
</feature>
<feature type="compositionally biased region" description="Basic and acidic residues" evidence="9">
    <location>
        <begin position="241"/>
        <end position="261"/>
    </location>
</feature>
<feature type="compositionally biased region" description="Polar residues" evidence="9">
    <location>
        <begin position="2713"/>
        <end position="2731"/>
    </location>
</feature>
<name>A0A7J8EWM5_ROUAE</name>
<dbReference type="Gene3D" id="1.10.287.450">
    <property type="entry name" value="Helix hairpin bin"/>
    <property type="match status" value="1"/>
</dbReference>
<feature type="compositionally biased region" description="Basic and acidic residues" evidence="9">
    <location>
        <begin position="1117"/>
        <end position="1130"/>
    </location>
</feature>
<dbReference type="PANTHER" id="PTHR12607:SF11">
    <property type="entry name" value="ADENOMATOUS POLYPOSIS COLI PROTEIN"/>
    <property type="match status" value="1"/>
</dbReference>
<dbReference type="GO" id="GO:0008285">
    <property type="term" value="P:negative regulation of cell population proliferation"/>
    <property type="evidence" value="ECO:0007669"/>
    <property type="project" value="UniProtKB-ARBA"/>
</dbReference>
<feature type="compositionally biased region" description="Polar residues" evidence="9">
    <location>
        <begin position="2569"/>
        <end position="2584"/>
    </location>
</feature>
<comment type="caution">
    <text evidence="13">The sequence shown here is derived from an EMBL/GenBank/DDBJ whole genome shotgun (WGS) entry which is preliminary data.</text>
</comment>
<evidence type="ECO:0000256" key="1">
    <source>
        <dbReference type="ARBA" id="ARBA00009051"/>
    </source>
</evidence>
<feature type="coiled-coil region" evidence="8">
    <location>
        <begin position="134"/>
        <end position="168"/>
    </location>
</feature>
<dbReference type="GO" id="GO:0080090">
    <property type="term" value="P:regulation of primary metabolic process"/>
    <property type="evidence" value="ECO:0007669"/>
    <property type="project" value="UniProtKB-ARBA"/>
</dbReference>
<sequence length="2817" mass="308867">MAAASYDQLLKQVEALKMENSNLRQELEDNSNHLTKLETEASNMKEVLKQLQGSIEDEAMTSSGQIDLLERLKELNLDSSNFPGVKLRSKMSLRSYGSREGSVSSRSGECSPVPMGSFPRRGFVNGSRENTGYLEELEKERSLLLADLDKEEKEKDWYYAQLQNLTKRIDSLPLTENFSLQTDMTRRQLEYEARQIRVAMEEQLGTCQDMEKRAQRRVTRIQQIEKDILRIRQLLQSQATEAERSSQNKHEAGSHEAERQNEGQGVAEINMATSGNGQGSTARMDHETASVLSSSSTHSAPRRLTSHLGTKLLHGNDKDSVLLGNSRGSKEARARASAALHNIIHSQPDDKRGRREIRVLHLLEQIRAYCETCWEWQEAHEQGMDQDKNPMPAPVEHQICPAVCVLMKLSFDEEHRHAMNELGRKATRGISSQELGQGLSGGLQAIAELLQVDCEMYGLTNDHYSITLRRYAGMALTNLTFGDVANKATLCSMKGCMRALVAQLKSESEDLQQVIASVLRNLSWRADVNSKKTLREVGSVKALMECALEVKKESTLKSVLSALWNLSAHCTENKADICAVDGALAFLVGTLTYRSQTNTLAIIESGGGILRNVSSLIATNEDHRQILRENNCLQTLLQHLKSHSLTIVSNACGTLWNLSARNPKDQEALWDMGAVSMLKNLIHSKHKMIAMGSAAALRNLMANRPAKYKDANIMSPGSSLPSLHVRKQKALEAELDAQHLSETFDNIDNLSPKASHRSKQRHKQSLYGDYVFDTNRHDENRSDNFNTGNMTVLSPYLNTTVLPSSSSSRGSLDSSRSEKDRSLERERGISLGNYHPATENPGTSSKRGLQISTTAAQIAKVMEEVSAIHTAQEDRSSGSTTELHCGADERNALRRSSGAHTHSNTYNFTKSETSNRTCPMPYAKLEYKRSSNDSLNSVSSSDGYGKRGQMKPSIESYSEDDESKFCSYGQYPADLAHKIHSANHMDDNDGELDTPINYSLKYSDEQLNSGRQSPSQNERWARPKHIIEDEMKQSEQRQSRSQSTTYPVYTESTDEKHLKFQPHFGQQECVSPYRSRGANGSETNRVGSTHGINQNVNQSLCQDDDYEDDKPTNYSERYSEEEQHEEEERPTNYSIKYNEEKHHVDQPIDYSLKYATDISSSQKPAFSFSKSSSGQSTKTEHISSSSENTSTPSSNAKRQNQLHPSSAQSRSGQTQKATSCKVPSINQETIQTYCVEDTPICFSRCSSLSSLSSAEDEIGCDQTTKETDSADTLQRAEIKENSGTRSTEDSVSEVPTVSQHIRTKSSRLQSSGLPSESTRHKTVELSSGAKSPSKSGAQTPKSPPEHYVQETPLMFSRCTSVSSLDSFESRSIASSVQSEPCSGMVSGIISPSDLPDSPGQTMPPSRSKTPPPPPPPQTVQAKQEVPKTKVPNAEKRESGPKPAVANAAVQRVQVLPDADTLLHFATESTPDGFSCSSSLSALSLDEPFIQKDVELRIMPPVQENDNGNETESEQPEESNENQKKEAEKPADSEKDLLDDSDDDDIEILEECIISAMPTKSSRKAKKPAQNASKLPPPVARKPSQLPVYKLLPSQNRIQAQKHVSFTPGDDMPRVYCVEGTPINFSTATSLSDLTIESPPNELAAGESVRTGAQSGEFEKRDTIPTEGRSTDEAQRGKTSSITIPELDDSKTEEGDILAECINSAMPKGKSHKPFRVKKIMDQVQQASMTSSGTNKNQFDGKKKKPTSPVKPMPQNTDYRTRVKKNTDSKNNLNAERNFSDNNDSKKQNSKNNSKDFNDKLPNNEERVKGSFTFDSPHHYTPIEGTPYCFSRNDSLSSLDFDDDDVDLSREKAELRKGKENKESEAKVNSHTELTSSQQSANKTQAVTKHPVSRGQSKTVLQKQSTFPQSSKDIPDRGAATDEKLQNFAIENTPVCFSRNSSLSSLSDIDQENNNNKESELIKETEPADSQGEPSKPQPSGYAPKSFHVEDTPVCFSRNSSLSSLSIDSEDDLLQECISSAMPKKKKPSRLKGDNEKHSPRNMGGILAEDLTLDLKDIQRPDSEHGLSPDSENFDWKAIQEGANSIVSSLHQAAAAACLSRQASSDSDSILSLKSGISLGSPFHLTPDQEDKPFTSNKGPRILKPGEKSTLEAKKLESENKGIKGGKKVYKSLITGKVRSNSEISSQMKQPLQTNMPSFSRGRTMIHIPGVRNSSSSTSPVSKKGPPLKTPASKSPSECQTATTSPRGAKPSVKSELSPVTRQTSQQAGSNKGPSRSGSRDSTPSRPAQQPLSRPIQSPGRNSISPGRNGISPPNKLSQLPRTSSPSTASTKSSGSGKMSYTSPGRQMSQQNLTKQVALSKNGSSIPRSESASKGLNQLNNSNGSNKKVELSRMSSTKSSGSESDRSERPVLVRQSTFIKEAPSPTLRRKLEESASFESLSPSSRPDSPTRSQAQTPVLSPSLPDMSLSTHSSVQSGGWRKLPPNLSPTVEYNDGRPAKRHDIARSHSESPSRLPINRSGTWKREHSKHSSSLPRVSTWRRTGSSSSILSASSESSEKAKSEDEKHVNCVSGTKQTKENQVSTKGTWRKIKESEISPINSTSQTTSSGAANGAETKTLIYQMAPAVSKTEDVWVRIEDCPINNPRSGRSPTGNTPPVIDSVSEKGNPNAKDSKDNQGKQNVGNGSGPVRTMGLENRLNSFIQVDASDQKGTETKPGQSNSVPASETNESSIAERTPFGSSGSSKHSSPSGTVAARVTPFNYNPSPRKSSVDSTSARPSQIPTPVNNNTKKRDSKTDSTESSGTQSPKRHSGSYLVTSV</sequence>
<dbReference type="GO" id="GO:0007026">
    <property type="term" value="P:negative regulation of microtubule depolymerization"/>
    <property type="evidence" value="ECO:0007669"/>
    <property type="project" value="TreeGrafter"/>
</dbReference>
<feature type="compositionally biased region" description="Polar residues" evidence="9">
    <location>
        <begin position="2466"/>
        <end position="2475"/>
    </location>
</feature>
<feature type="domain" description="EB-1 binding" evidence="10">
    <location>
        <begin position="2644"/>
        <end position="2817"/>
    </location>
</feature>
<dbReference type="InterPro" id="IPR041257">
    <property type="entry name" value="APC_rep"/>
</dbReference>
<feature type="region of interest" description="Disordered" evidence="9">
    <location>
        <begin position="1374"/>
        <end position="1450"/>
    </location>
</feature>
<feature type="compositionally biased region" description="Low complexity" evidence="9">
    <location>
        <begin position="1163"/>
        <end position="1176"/>
    </location>
</feature>
<feature type="region of interest" description="Disordered" evidence="9">
    <location>
        <begin position="2019"/>
        <end position="2042"/>
    </location>
</feature>
<feature type="region of interest" description="Disordered" evidence="9">
    <location>
        <begin position="2639"/>
        <end position="2690"/>
    </location>
</feature>
<feature type="compositionally biased region" description="Polar residues" evidence="9">
    <location>
        <begin position="2595"/>
        <end position="2608"/>
    </location>
</feature>
<feature type="region of interest" description="Disordered" evidence="9">
    <location>
        <begin position="239"/>
        <end position="302"/>
    </location>
</feature>
<keyword evidence="4 8" id="KW-0175">Coiled coil</keyword>
<evidence type="ECO:0000259" key="11">
    <source>
        <dbReference type="Pfam" id="PF05956"/>
    </source>
</evidence>
<comment type="similarity">
    <text evidence="1">Belongs to the adenomatous polyposis coli (APC) family.</text>
</comment>
<dbReference type="Pfam" id="PF16633">
    <property type="entry name" value="APC_u9"/>
    <property type="match status" value="1"/>
</dbReference>
<feature type="compositionally biased region" description="Basic and acidic residues" evidence="9">
    <location>
        <begin position="1424"/>
        <end position="1439"/>
    </location>
</feature>
<dbReference type="GO" id="GO:0030877">
    <property type="term" value="C:beta-catenin destruction complex"/>
    <property type="evidence" value="ECO:0007669"/>
    <property type="project" value="TreeGrafter"/>
</dbReference>
<feature type="region of interest" description="Disordered" evidence="9">
    <location>
        <begin position="2704"/>
        <end position="2817"/>
    </location>
</feature>
<evidence type="ECO:0000259" key="12">
    <source>
        <dbReference type="Pfam" id="PF16689"/>
    </source>
</evidence>
<dbReference type="SUPFAM" id="SSF48371">
    <property type="entry name" value="ARM repeat"/>
    <property type="match status" value="1"/>
</dbReference>
<dbReference type="GO" id="GO:0016477">
    <property type="term" value="P:cell migration"/>
    <property type="evidence" value="ECO:0007669"/>
    <property type="project" value="TreeGrafter"/>
</dbReference>
<dbReference type="GO" id="GO:0005881">
    <property type="term" value="C:cytoplasmic microtubule"/>
    <property type="evidence" value="ECO:0007669"/>
    <property type="project" value="TreeGrafter"/>
</dbReference>
<dbReference type="GO" id="GO:0016055">
    <property type="term" value="P:Wnt signaling pathway"/>
    <property type="evidence" value="ECO:0007669"/>
    <property type="project" value="UniProtKB-KW"/>
</dbReference>
<feature type="region of interest" description="Disordered" evidence="9">
    <location>
        <begin position="1493"/>
        <end position="1586"/>
    </location>
</feature>
<dbReference type="GO" id="GO:0090090">
    <property type="term" value="P:negative regulation of canonical Wnt signaling pathway"/>
    <property type="evidence" value="ECO:0007669"/>
    <property type="project" value="TreeGrafter"/>
</dbReference>
<feature type="compositionally biased region" description="Polar residues" evidence="9">
    <location>
        <begin position="840"/>
        <end position="849"/>
    </location>
</feature>
<dbReference type="InterPro" id="IPR032038">
    <property type="entry name" value="APC_N"/>
</dbReference>
<organism evidence="13 14">
    <name type="scientific">Rousettus aegyptiacus</name>
    <name type="common">Egyptian fruit bat</name>
    <name type="synonym">Pteropus aegyptiacus</name>
    <dbReference type="NCBI Taxonomy" id="9407"/>
    <lineage>
        <taxon>Eukaryota</taxon>
        <taxon>Metazoa</taxon>
        <taxon>Chordata</taxon>
        <taxon>Craniata</taxon>
        <taxon>Vertebrata</taxon>
        <taxon>Euteleostomi</taxon>
        <taxon>Mammalia</taxon>
        <taxon>Eutheria</taxon>
        <taxon>Laurasiatheria</taxon>
        <taxon>Chiroptera</taxon>
        <taxon>Yinpterochiroptera</taxon>
        <taxon>Pteropodoidea</taxon>
        <taxon>Pteropodidae</taxon>
        <taxon>Rousettinae</taxon>
        <taxon>Rousettus</taxon>
    </lineage>
</organism>
<evidence type="ECO:0000256" key="8">
    <source>
        <dbReference type="SAM" id="Coils"/>
    </source>
</evidence>
<dbReference type="Pfam" id="PF00514">
    <property type="entry name" value="Arm"/>
    <property type="match status" value="3"/>
</dbReference>
<feature type="compositionally biased region" description="Low complexity" evidence="9">
    <location>
        <begin position="2372"/>
        <end position="2385"/>
    </location>
</feature>
<dbReference type="Pfam" id="PF16635">
    <property type="entry name" value="APC_u14"/>
    <property type="match status" value="1"/>
</dbReference>
<evidence type="ECO:0000256" key="2">
    <source>
        <dbReference type="ARBA" id="ARBA00022687"/>
    </source>
</evidence>
<dbReference type="GO" id="GO:0007389">
    <property type="term" value="P:pattern specification process"/>
    <property type="evidence" value="ECO:0007669"/>
    <property type="project" value="TreeGrafter"/>
</dbReference>
<gene>
    <name evidence="13" type="ORF">HJG63_000813</name>
</gene>
<evidence type="ECO:0000256" key="7">
    <source>
        <dbReference type="PROSITE-ProRule" id="PRU00259"/>
    </source>
</evidence>
<dbReference type="InterPro" id="IPR009232">
    <property type="entry name" value="EB1-bd"/>
</dbReference>
<feature type="coiled-coil region" evidence="8">
    <location>
        <begin position="6"/>
        <end position="54"/>
    </location>
</feature>
<feature type="compositionally biased region" description="Polar residues" evidence="9">
    <location>
        <begin position="1398"/>
        <end position="1408"/>
    </location>
</feature>
<feature type="compositionally biased region" description="Basic and acidic residues" evidence="9">
    <location>
        <begin position="1263"/>
        <end position="1288"/>
    </location>
</feature>
<feature type="compositionally biased region" description="Basic and acidic residues" evidence="9">
    <location>
        <begin position="1846"/>
        <end position="1869"/>
    </location>
</feature>
<feature type="compositionally biased region" description="Polar residues" evidence="9">
    <location>
        <begin position="1722"/>
        <end position="1737"/>
    </location>
</feature>
<dbReference type="Pfam" id="PF16630">
    <property type="entry name" value="APC_u5"/>
    <property type="match status" value="1"/>
</dbReference>
<keyword evidence="14" id="KW-1185">Reference proteome</keyword>
<feature type="compositionally biased region" description="Basic and acidic residues" evidence="9">
    <location>
        <begin position="1758"/>
        <end position="1767"/>
    </location>
</feature>
<dbReference type="Pfam" id="PF16634">
    <property type="entry name" value="APC_u13"/>
    <property type="match status" value="1"/>
</dbReference>
<dbReference type="GO" id="GO:0016342">
    <property type="term" value="C:catenin complex"/>
    <property type="evidence" value="ECO:0007669"/>
    <property type="project" value="TreeGrafter"/>
</dbReference>
<dbReference type="Pfam" id="PF16689">
    <property type="entry name" value="APC_N_CC"/>
    <property type="match status" value="1"/>
</dbReference>
<dbReference type="Pfam" id="PF11414">
    <property type="entry name" value="Suppressor_APC"/>
    <property type="match status" value="1"/>
</dbReference>
<evidence type="ECO:0000259" key="10">
    <source>
        <dbReference type="Pfam" id="PF05937"/>
    </source>
</evidence>
<feature type="compositionally biased region" description="Low complexity" evidence="9">
    <location>
        <begin position="2322"/>
        <end position="2343"/>
    </location>
</feature>
<feature type="compositionally biased region" description="Polar residues" evidence="9">
    <location>
        <begin position="2758"/>
        <end position="2786"/>
    </location>
</feature>
<dbReference type="Pfam" id="PF05937">
    <property type="entry name" value="EB1_binding"/>
    <property type="match status" value="1"/>
</dbReference>
<feature type="region of interest" description="Disordered" evidence="9">
    <location>
        <begin position="1636"/>
        <end position="1925"/>
    </location>
</feature>
<dbReference type="Pfam" id="PF05923">
    <property type="entry name" value="APC_r"/>
    <property type="match status" value="7"/>
</dbReference>
<feature type="compositionally biased region" description="Basic residues" evidence="9">
    <location>
        <begin position="1708"/>
        <end position="1717"/>
    </location>
</feature>
<dbReference type="PANTHER" id="PTHR12607">
    <property type="entry name" value="ADENOMATOUS POLYPOSIS COLI PROTEIN FAMILY"/>
    <property type="match status" value="1"/>
</dbReference>
<dbReference type="FunFam" id="1.10.287.450:FF:000001">
    <property type="entry name" value="adenomatous polyposis coli protein isoform X1"/>
    <property type="match status" value="1"/>
</dbReference>
<accession>A0A7J8EWM5</accession>
<feature type="region of interest" description="Disordered" evidence="9">
    <location>
        <begin position="746"/>
        <end position="765"/>
    </location>
</feature>
<dbReference type="InterPro" id="IPR009223">
    <property type="entry name" value="APC_rpt"/>
</dbReference>
<feature type="compositionally biased region" description="Polar residues" evidence="9">
    <location>
        <begin position="1293"/>
        <end position="1316"/>
    </location>
</feature>
<dbReference type="PROSITE" id="PS50176">
    <property type="entry name" value="ARM_REPEAT"/>
    <property type="match status" value="1"/>
</dbReference>
<feature type="compositionally biased region" description="Basic and acidic residues" evidence="9">
    <location>
        <begin position="1520"/>
        <end position="1537"/>
    </location>
</feature>
<evidence type="ECO:0000313" key="13">
    <source>
        <dbReference type="EMBL" id="KAF6439735.1"/>
    </source>
</evidence>
<feature type="compositionally biased region" description="Basic and acidic residues" evidence="9">
    <location>
        <begin position="1954"/>
        <end position="1965"/>
    </location>
</feature>
<feature type="compositionally biased region" description="Polar residues" evidence="9">
    <location>
        <begin position="2177"/>
        <end position="2197"/>
    </location>
</feature>
<dbReference type="GO" id="GO:0005634">
    <property type="term" value="C:nucleus"/>
    <property type="evidence" value="ECO:0007669"/>
    <property type="project" value="UniProtKB-ARBA"/>
</dbReference>
<feature type="compositionally biased region" description="Basic and acidic residues" evidence="9">
    <location>
        <begin position="815"/>
        <end position="828"/>
    </location>
</feature>
<dbReference type="Pfam" id="PF16636">
    <property type="entry name" value="APC_u15"/>
    <property type="match status" value="1"/>
</dbReference>
<evidence type="ECO:0000313" key="14">
    <source>
        <dbReference type="Proteomes" id="UP000593571"/>
    </source>
</evidence>
<dbReference type="GO" id="GO:0030054">
    <property type="term" value="C:cell junction"/>
    <property type="evidence" value="ECO:0007669"/>
    <property type="project" value="UniProtKB-ARBA"/>
</dbReference>
<feature type="compositionally biased region" description="Polar residues" evidence="9">
    <location>
        <begin position="2392"/>
        <end position="2401"/>
    </location>
</feature>
<dbReference type="SMART" id="SM00185">
    <property type="entry name" value="ARM"/>
    <property type="match status" value="6"/>
</dbReference>
<feature type="compositionally biased region" description="Low complexity" evidence="9">
    <location>
        <begin position="290"/>
        <end position="299"/>
    </location>
</feature>
<keyword evidence="2" id="KW-0879">Wnt signaling pathway</keyword>
<keyword evidence="3" id="KW-0677">Repeat</keyword>
<feature type="compositionally biased region" description="Polar residues" evidence="9">
    <location>
        <begin position="2642"/>
        <end position="2653"/>
    </location>
</feature>
<feature type="compositionally biased region" description="Polar residues" evidence="9">
    <location>
        <begin position="1196"/>
        <end position="1218"/>
    </location>
</feature>
<dbReference type="Pfam" id="PF05924">
    <property type="entry name" value="SAMP"/>
    <property type="match status" value="3"/>
</dbReference>
<evidence type="ECO:0000256" key="3">
    <source>
        <dbReference type="ARBA" id="ARBA00022737"/>
    </source>
</evidence>
<dbReference type="GO" id="GO:0007399">
    <property type="term" value="P:nervous system development"/>
    <property type="evidence" value="ECO:0007669"/>
    <property type="project" value="TreeGrafter"/>
</dbReference>
<dbReference type="GO" id="GO:0120025">
    <property type="term" value="C:plasma membrane bounded cell projection"/>
    <property type="evidence" value="ECO:0007669"/>
    <property type="project" value="UniProtKB-ARBA"/>
</dbReference>
<feature type="compositionally biased region" description="Polar residues" evidence="9">
    <location>
        <begin position="271"/>
        <end position="281"/>
    </location>
</feature>
<dbReference type="Proteomes" id="UP000593571">
    <property type="component" value="Unassembled WGS sequence"/>
</dbReference>
<evidence type="ECO:0000256" key="5">
    <source>
        <dbReference type="ARBA" id="ARBA00055890"/>
    </source>
</evidence>
<reference evidence="13 14" key="1">
    <citation type="journal article" date="2020" name="Nature">
        <title>Six reference-quality genomes reveal evolution of bat adaptations.</title>
        <authorList>
            <person name="Jebb D."/>
            <person name="Huang Z."/>
            <person name="Pippel M."/>
            <person name="Hughes G.M."/>
            <person name="Lavrichenko K."/>
            <person name="Devanna P."/>
            <person name="Winkler S."/>
            <person name="Jermiin L.S."/>
            <person name="Skirmuntt E.C."/>
            <person name="Katzourakis A."/>
            <person name="Burkitt-Gray L."/>
            <person name="Ray D.A."/>
            <person name="Sullivan K.A.M."/>
            <person name="Roscito J.G."/>
            <person name="Kirilenko B.M."/>
            <person name="Davalos L.M."/>
            <person name="Corthals A.P."/>
            <person name="Power M.L."/>
            <person name="Jones G."/>
            <person name="Ransome R.D."/>
            <person name="Dechmann D.K.N."/>
            <person name="Locatelli A.G."/>
            <person name="Puechmaille S.J."/>
            <person name="Fedrigo O."/>
            <person name="Jarvis E.D."/>
            <person name="Hiller M."/>
            <person name="Vernes S.C."/>
            <person name="Myers E.W."/>
            <person name="Teeling E.C."/>
        </authorList>
    </citation>
    <scope>NUCLEOTIDE SEQUENCE [LARGE SCALE GENOMIC DNA]</scope>
    <source>
        <strain evidence="13">MRouAeg1</strain>
        <tissue evidence="13">Muscle</tissue>
    </source>
</reference>
<evidence type="ECO:0000256" key="9">
    <source>
        <dbReference type="SAM" id="MobiDB-lite"/>
    </source>
</evidence>
<dbReference type="InterPro" id="IPR009224">
    <property type="entry name" value="SAMP"/>
</dbReference>
<dbReference type="Gene3D" id="1.25.10.10">
    <property type="entry name" value="Leucine-rich Repeat Variant"/>
    <property type="match status" value="1"/>
</dbReference>
<feature type="domain" description="Adenomatous polyposis coli protein basic" evidence="11">
    <location>
        <begin position="2199"/>
        <end position="2549"/>
    </location>
</feature>
<dbReference type="Pfam" id="PF05956">
    <property type="entry name" value="APC_basic"/>
    <property type="match status" value="1"/>
</dbReference>
<protein>
    <recommendedName>
        <fullName evidence="6">Adenomatous polyposis coli protein</fullName>
    </recommendedName>
</protein>
<feature type="compositionally biased region" description="Polar residues" evidence="9">
    <location>
        <begin position="2257"/>
        <end position="2305"/>
    </location>
</feature>
<feature type="repeat" description="ARM" evidence="7">
    <location>
        <begin position="631"/>
        <end position="673"/>
    </location>
</feature>
<feature type="compositionally biased region" description="Low complexity" evidence="9">
    <location>
        <begin position="804"/>
        <end position="814"/>
    </location>
</feature>
<dbReference type="Pfam" id="PF18797">
    <property type="entry name" value="APC_rep"/>
    <property type="match status" value="1"/>
</dbReference>
<feature type="compositionally biased region" description="Basic and acidic residues" evidence="9">
    <location>
        <begin position="1782"/>
        <end position="1808"/>
    </location>
</feature>
<feature type="region of interest" description="Disordered" evidence="9">
    <location>
        <begin position="799"/>
        <end position="849"/>
    </location>
</feature>
<feature type="compositionally biased region" description="Low complexity" evidence="9">
    <location>
        <begin position="932"/>
        <end position="942"/>
    </location>
</feature>
<feature type="compositionally biased region" description="Low complexity" evidence="9">
    <location>
        <begin position="1183"/>
        <end position="1195"/>
    </location>
</feature>
<feature type="compositionally biased region" description="Polar residues" evidence="9">
    <location>
        <begin position="898"/>
        <end position="917"/>
    </location>
</feature>
<dbReference type="EMBL" id="JACASE010000008">
    <property type="protein sequence ID" value="KAF6439735.1"/>
    <property type="molecule type" value="Genomic_DNA"/>
</dbReference>
<dbReference type="InterPro" id="IPR011989">
    <property type="entry name" value="ARM-like"/>
</dbReference>
<dbReference type="GO" id="GO:0008013">
    <property type="term" value="F:beta-catenin binding"/>
    <property type="evidence" value="ECO:0007669"/>
    <property type="project" value="InterPro"/>
</dbReference>
<feature type="compositionally biased region" description="Basic and acidic residues" evidence="9">
    <location>
        <begin position="1656"/>
        <end position="1675"/>
    </location>
</feature>
<feature type="compositionally biased region" description="Low complexity" evidence="9">
    <location>
        <begin position="2543"/>
        <end position="2553"/>
    </location>
</feature>
<feature type="region of interest" description="Disordered" evidence="9">
    <location>
        <begin position="1943"/>
        <end position="1987"/>
    </location>
</feature>
<feature type="region of interest" description="Disordered" evidence="9">
    <location>
        <begin position="1029"/>
        <end position="1053"/>
    </location>
</feature>
<feature type="compositionally biased region" description="Low complexity" evidence="9">
    <location>
        <begin position="2737"/>
        <end position="2749"/>
    </location>
</feature>
<feature type="compositionally biased region" description="Basic and acidic residues" evidence="9">
    <location>
        <begin position="1912"/>
        <end position="1924"/>
    </location>
</feature>
<dbReference type="SUPFAM" id="SSF58050">
    <property type="entry name" value="N-terminal coiled coil domain from apc"/>
    <property type="match status" value="1"/>
</dbReference>
<feature type="compositionally biased region" description="Basic and acidic residues" evidence="9">
    <location>
        <begin position="1029"/>
        <end position="1038"/>
    </location>
</feature>
<dbReference type="InterPro" id="IPR036149">
    <property type="entry name" value="APC_N_sf"/>
</dbReference>
<dbReference type="GO" id="GO:0044877">
    <property type="term" value="F:protein-containing complex binding"/>
    <property type="evidence" value="ECO:0007669"/>
    <property type="project" value="UniProtKB-ARBA"/>
</dbReference>
<feature type="compositionally biased region" description="Low complexity" evidence="9">
    <location>
        <begin position="1326"/>
        <end position="1337"/>
    </location>
</feature>
<feature type="domain" description="Adenomatous polyposis coli N-terminal dimerisation" evidence="12">
    <location>
        <begin position="4"/>
        <end position="55"/>
    </location>
</feature>
<dbReference type="Pfam" id="PF16629">
    <property type="entry name" value="Arm_APC_u3"/>
    <property type="match status" value="1"/>
</dbReference>
<dbReference type="SUPFAM" id="SSF82931">
    <property type="entry name" value="Tumor suppressor gene product Apc"/>
    <property type="match status" value="1"/>
</dbReference>
<feature type="compositionally biased region" description="Basic and acidic residues" evidence="9">
    <location>
        <begin position="2554"/>
        <end position="2566"/>
    </location>
</feature>
<dbReference type="InterPro" id="IPR026831">
    <property type="entry name" value="APC_dom"/>
</dbReference>
<feature type="compositionally biased region" description="Polar residues" evidence="9">
    <location>
        <begin position="2344"/>
        <end position="2371"/>
    </location>
</feature>